<dbReference type="PANTHER" id="PTHR34597:SF3">
    <property type="entry name" value="OUTER MEMBRANE TRANSPORTER CDIB"/>
    <property type="match status" value="1"/>
</dbReference>
<dbReference type="InterPro" id="IPR035251">
    <property type="entry name" value="ShlB_POTRA"/>
</dbReference>
<evidence type="ECO:0000256" key="5">
    <source>
        <dbReference type="ARBA" id="ARBA00022692"/>
    </source>
</evidence>
<evidence type="ECO:0000256" key="2">
    <source>
        <dbReference type="ARBA" id="ARBA00009055"/>
    </source>
</evidence>
<evidence type="ECO:0000256" key="9">
    <source>
        <dbReference type="SAM" id="SignalP"/>
    </source>
</evidence>
<dbReference type="InterPro" id="IPR051544">
    <property type="entry name" value="TPS_OM_transporter"/>
</dbReference>
<protein>
    <submittedName>
        <fullName evidence="11">Hemolysin transporter protein ShlB</fullName>
    </submittedName>
</protein>
<evidence type="ECO:0000256" key="7">
    <source>
        <dbReference type="ARBA" id="ARBA00023136"/>
    </source>
</evidence>
<dbReference type="Pfam" id="PF08479">
    <property type="entry name" value="POTRA_2"/>
    <property type="match status" value="1"/>
</dbReference>
<dbReference type="InterPro" id="IPR005565">
    <property type="entry name" value="Hemolysn_activator_HlyB_C"/>
</dbReference>
<dbReference type="GO" id="GO:0009279">
    <property type="term" value="C:cell outer membrane"/>
    <property type="evidence" value="ECO:0007669"/>
    <property type="project" value="UniProtKB-SubCell"/>
</dbReference>
<dbReference type="Gene3D" id="3.10.20.310">
    <property type="entry name" value="membrane protein fhac"/>
    <property type="match status" value="1"/>
</dbReference>
<keyword evidence="8" id="KW-0998">Cell outer membrane</keyword>
<dbReference type="GO" id="GO:0046819">
    <property type="term" value="P:protein secretion by the type V secretion system"/>
    <property type="evidence" value="ECO:0007669"/>
    <property type="project" value="TreeGrafter"/>
</dbReference>
<dbReference type="GO" id="GO:0098046">
    <property type="term" value="C:type V protein secretion system complex"/>
    <property type="evidence" value="ECO:0007669"/>
    <property type="project" value="TreeGrafter"/>
</dbReference>
<dbReference type="Pfam" id="PF17287">
    <property type="entry name" value="POTRA_3"/>
    <property type="match status" value="1"/>
</dbReference>
<gene>
    <name evidence="11" type="primary">shlB</name>
    <name evidence="11" type="ORF">KSP9073_03172</name>
</gene>
<keyword evidence="7" id="KW-0472">Membrane</keyword>
<name>A0A2R8CQM1_9GAMM</name>
<dbReference type="GO" id="GO:0008320">
    <property type="term" value="F:protein transmembrane transporter activity"/>
    <property type="evidence" value="ECO:0007669"/>
    <property type="project" value="TreeGrafter"/>
</dbReference>
<keyword evidence="12" id="KW-1185">Reference proteome</keyword>
<evidence type="ECO:0000256" key="6">
    <source>
        <dbReference type="ARBA" id="ARBA00022927"/>
    </source>
</evidence>
<evidence type="ECO:0000259" key="10">
    <source>
        <dbReference type="PROSITE" id="PS51779"/>
    </source>
</evidence>
<evidence type="ECO:0000256" key="4">
    <source>
        <dbReference type="ARBA" id="ARBA00022452"/>
    </source>
</evidence>
<accession>A0A2R8CQM1</accession>
<dbReference type="OrthoDB" id="290122at2"/>
<keyword evidence="5" id="KW-0812">Transmembrane</keyword>
<feature type="chain" id="PRO_5015307414" evidence="9">
    <location>
        <begin position="25"/>
        <end position="573"/>
    </location>
</feature>
<keyword evidence="6" id="KW-0653">Protein transport</keyword>
<dbReference type="InterPro" id="IPR027282">
    <property type="entry name" value="TPS"/>
</dbReference>
<dbReference type="PROSITE" id="PS51779">
    <property type="entry name" value="POTRA"/>
    <property type="match status" value="1"/>
</dbReference>
<dbReference type="AlphaFoldDB" id="A0A2R8CQM1"/>
<evidence type="ECO:0000256" key="1">
    <source>
        <dbReference type="ARBA" id="ARBA00004442"/>
    </source>
</evidence>
<dbReference type="Pfam" id="PF03865">
    <property type="entry name" value="ShlB"/>
    <property type="match status" value="1"/>
</dbReference>
<feature type="domain" description="POTRA" evidence="10">
    <location>
        <begin position="81"/>
        <end position="156"/>
    </location>
</feature>
<keyword evidence="4" id="KW-1134">Transmembrane beta strand</keyword>
<dbReference type="InterPro" id="IPR034746">
    <property type="entry name" value="POTRA"/>
</dbReference>
<reference evidence="12" key="1">
    <citation type="submission" date="2018-03" db="EMBL/GenBank/DDBJ databases">
        <authorList>
            <person name="Navarro De La Torre S."/>
        </authorList>
    </citation>
    <scope>NUCLEOTIDE SEQUENCE [LARGE SCALE GENOMIC DNA]</scope>
    <source>
        <strain evidence="12">EAod3</strain>
    </source>
</reference>
<dbReference type="RefSeq" id="WP_108843888.1">
    <property type="nucleotide sequence ID" value="NZ_ONZI01000004.1"/>
</dbReference>
<evidence type="ECO:0000256" key="8">
    <source>
        <dbReference type="ARBA" id="ARBA00023237"/>
    </source>
</evidence>
<dbReference type="Gene3D" id="2.40.160.50">
    <property type="entry name" value="membrane protein fhac: a member of the omp85/tpsb transporter family"/>
    <property type="match status" value="1"/>
</dbReference>
<organism evidence="11 12">
    <name type="scientific">Kushneria phyllosphaerae</name>
    <dbReference type="NCBI Taxonomy" id="2100822"/>
    <lineage>
        <taxon>Bacteria</taxon>
        <taxon>Pseudomonadati</taxon>
        <taxon>Pseudomonadota</taxon>
        <taxon>Gammaproteobacteria</taxon>
        <taxon>Oceanospirillales</taxon>
        <taxon>Halomonadaceae</taxon>
        <taxon>Kushneria</taxon>
    </lineage>
</organism>
<dbReference type="PIRSF" id="PIRSF029745">
    <property type="entry name" value="FhaC"/>
    <property type="match status" value="1"/>
</dbReference>
<dbReference type="PANTHER" id="PTHR34597">
    <property type="entry name" value="SLR1661 PROTEIN"/>
    <property type="match status" value="1"/>
</dbReference>
<feature type="signal peptide" evidence="9">
    <location>
        <begin position="1"/>
        <end position="24"/>
    </location>
</feature>
<keyword evidence="9" id="KW-0732">Signal</keyword>
<dbReference type="Proteomes" id="UP000244934">
    <property type="component" value="Unassembled WGS sequence"/>
</dbReference>
<evidence type="ECO:0000256" key="3">
    <source>
        <dbReference type="ARBA" id="ARBA00022448"/>
    </source>
</evidence>
<dbReference type="EMBL" id="ONZI01000004">
    <property type="protein sequence ID" value="SPJ35122.1"/>
    <property type="molecule type" value="Genomic_DNA"/>
</dbReference>
<comment type="similarity">
    <text evidence="2">Belongs to the TPS (TC 1.B.20) family.</text>
</comment>
<proteinExistence type="inferred from homology"/>
<comment type="subcellular location">
    <subcellularLocation>
        <location evidence="1">Cell outer membrane</location>
    </subcellularLocation>
</comment>
<sequence>MFSRLLQYALGCVLLLLLLPTVQAADVPVTPGADPASRNLNRDQQSRLLDEQARRLEALQQLPGDSDAVTASPVPESNQCFPIDAVHLDGMTLLDLETRRQLLLPIIDHCVALDDLNELLRHITQAYVDRGYITSRAYLPPQDLGGGQLRVVIAEGRIESIEGQEGSPSARELQMSAPTEAGEHLNLRALEQMIDQLNRLPSRQSTLQMLPGDEIGGSRVQVETQAQKPWRMTLSRSNDGDESTGEQQWGIGLDIDSPLGLADQLVTRFGEDASGNHEHRSGNRYLAYSLPYGWWTFSYSYSKSDYRSRAEANGFFFRLDGASERHQLQAERLLWRDSVSKTSASMGLSRISTRNYIDHSRIDVSSQQLSELALGINHGRRLGSALINIDAGWQKGVTLMGAQHDQDTTSGAPHAQYDKTTLTLSYLQPFELHDQHFRFLSLANAQHSDDVLYSPVRLSLGGASSVRGFKNQTLSGDSGAYWRNQVSWLQPLEGPLAQPLFNALDLTLAYDQGVIQGSRYTDGLSGCMTGWAAEIGLSGRHLAVHAGFAHSLERPRAFPERETPVYLSADLYF</sequence>
<keyword evidence="3" id="KW-0813">Transport</keyword>
<evidence type="ECO:0000313" key="12">
    <source>
        <dbReference type="Proteomes" id="UP000244934"/>
    </source>
</evidence>
<evidence type="ECO:0000313" key="11">
    <source>
        <dbReference type="EMBL" id="SPJ35122.1"/>
    </source>
</evidence>
<dbReference type="InterPro" id="IPR013686">
    <property type="entry name" value="Polypept-transport_assoc_ShlB"/>
</dbReference>